<feature type="domain" description="Zn(2)-C6 fungal-type" evidence="7">
    <location>
        <begin position="16"/>
        <end position="44"/>
    </location>
</feature>
<dbReference type="OrthoDB" id="2148625at2759"/>
<evidence type="ECO:0000256" key="2">
    <source>
        <dbReference type="ARBA" id="ARBA00022723"/>
    </source>
</evidence>
<dbReference type="InterPro" id="IPR050815">
    <property type="entry name" value="TF_fung"/>
</dbReference>
<dbReference type="Pfam" id="PF00172">
    <property type="entry name" value="Zn_clus"/>
    <property type="match status" value="1"/>
</dbReference>
<accession>A0A8J2SYV5</accession>
<dbReference type="PANTHER" id="PTHR47338">
    <property type="entry name" value="ZN(II)2CYS6 TRANSCRIPTION FACTOR (EUROFUNG)-RELATED"/>
    <property type="match status" value="1"/>
</dbReference>
<dbReference type="Gene3D" id="4.10.240.10">
    <property type="entry name" value="Zn(2)-C6 fungal-type DNA-binding domain"/>
    <property type="match status" value="1"/>
</dbReference>
<evidence type="ECO:0000313" key="8">
    <source>
        <dbReference type="EMBL" id="CAH0377835.1"/>
    </source>
</evidence>
<evidence type="ECO:0000256" key="6">
    <source>
        <dbReference type="SAM" id="MobiDB-lite"/>
    </source>
</evidence>
<keyword evidence="3" id="KW-0805">Transcription regulation</keyword>
<evidence type="ECO:0000259" key="7">
    <source>
        <dbReference type="PROSITE" id="PS50048"/>
    </source>
</evidence>
<dbReference type="InterPro" id="IPR001138">
    <property type="entry name" value="Zn2Cys6_DnaBD"/>
</dbReference>
<dbReference type="InterPro" id="IPR036864">
    <property type="entry name" value="Zn2-C6_fun-type_DNA-bd_sf"/>
</dbReference>
<protein>
    <recommendedName>
        <fullName evidence="7">Zn(2)-C6 fungal-type domain-containing protein</fullName>
    </recommendedName>
</protein>
<dbReference type="EMBL" id="CAKKNE010000005">
    <property type="protein sequence ID" value="CAH0377835.1"/>
    <property type="molecule type" value="Genomic_DNA"/>
</dbReference>
<evidence type="ECO:0000256" key="3">
    <source>
        <dbReference type="ARBA" id="ARBA00023015"/>
    </source>
</evidence>
<dbReference type="Proteomes" id="UP000789595">
    <property type="component" value="Unassembled WGS sequence"/>
</dbReference>
<dbReference type="SUPFAM" id="SSF57701">
    <property type="entry name" value="Zn2/Cys6 DNA-binding domain"/>
    <property type="match status" value="1"/>
</dbReference>
<proteinExistence type="predicted"/>
<dbReference type="AlphaFoldDB" id="A0A8J2SYV5"/>
<reference evidence="8" key="1">
    <citation type="submission" date="2021-11" db="EMBL/GenBank/DDBJ databases">
        <authorList>
            <consortium name="Genoscope - CEA"/>
            <person name="William W."/>
        </authorList>
    </citation>
    <scope>NUCLEOTIDE SEQUENCE</scope>
</reference>
<dbReference type="GO" id="GO:0005634">
    <property type="term" value="C:nucleus"/>
    <property type="evidence" value="ECO:0007669"/>
    <property type="project" value="UniProtKB-SubCell"/>
</dbReference>
<evidence type="ECO:0000256" key="1">
    <source>
        <dbReference type="ARBA" id="ARBA00004123"/>
    </source>
</evidence>
<feature type="compositionally biased region" description="Low complexity" evidence="6">
    <location>
        <begin position="211"/>
        <end position="220"/>
    </location>
</feature>
<keyword evidence="5" id="KW-0539">Nucleus</keyword>
<comment type="caution">
    <text evidence="8">The sequence shown here is derived from an EMBL/GenBank/DDBJ whole genome shotgun (WGS) entry which is preliminary data.</text>
</comment>
<dbReference type="SMART" id="SM00066">
    <property type="entry name" value="GAL4"/>
    <property type="match status" value="1"/>
</dbReference>
<keyword evidence="4" id="KW-0804">Transcription</keyword>
<evidence type="ECO:0000313" key="9">
    <source>
        <dbReference type="Proteomes" id="UP000789595"/>
    </source>
</evidence>
<dbReference type="PROSITE" id="PS00463">
    <property type="entry name" value="ZN2_CY6_FUNGAL_1"/>
    <property type="match status" value="1"/>
</dbReference>
<dbReference type="CDD" id="cd00067">
    <property type="entry name" value="GAL4"/>
    <property type="match status" value="1"/>
</dbReference>
<dbReference type="GO" id="GO:0008270">
    <property type="term" value="F:zinc ion binding"/>
    <property type="evidence" value="ECO:0007669"/>
    <property type="project" value="InterPro"/>
</dbReference>
<comment type="subcellular location">
    <subcellularLocation>
        <location evidence="1">Nucleus</location>
    </subcellularLocation>
</comment>
<dbReference type="PRINTS" id="PR00755">
    <property type="entry name" value="AFLATOXINBRP"/>
</dbReference>
<sequence>MSEPTPETQPKLLRQTCLACRQSKVKCDRASPACGRCVRLGIACIDSAPSRRGRGRSVGKKTAALQQLSGSALDSVKSGPDHTTRDIQDTATRGGAVSIEHVREWLLVALARDSSTLFARASLMASQGKLKLSDVFAVPAVNGACCAVRSECCAFHERLPPGNPFSRRFAGPAPVTPQLSPEHPPSTLDGDGVDPPATKRARAGPIPDAPTARAVGTDTRADDAAAQAAEALASSFPVALPNAAKALLRTAYNETYVWFRVCVDGAISFGASAAFDHQICSRQAMAAHFSLNTTPVPSLYHDAAGLGSHADAIGRLHAELALKSRAAPGSKHIDCTTKMGRTMLKGRTGDIPCDVELSLSVYHGGRITVIAQVYHPLSEADRPVCPATAHSKDAPLFDEDQLYTLAELI</sequence>
<evidence type="ECO:0000256" key="4">
    <source>
        <dbReference type="ARBA" id="ARBA00023163"/>
    </source>
</evidence>
<dbReference type="PANTHER" id="PTHR47338:SF5">
    <property type="entry name" value="ZN(II)2CYS6 TRANSCRIPTION FACTOR (EUROFUNG)"/>
    <property type="match status" value="1"/>
</dbReference>
<gene>
    <name evidence="8" type="ORF">PECAL_5P23550</name>
</gene>
<keyword evidence="9" id="KW-1185">Reference proteome</keyword>
<feature type="region of interest" description="Disordered" evidence="6">
    <location>
        <begin position="166"/>
        <end position="220"/>
    </location>
</feature>
<evidence type="ECO:0000256" key="5">
    <source>
        <dbReference type="ARBA" id="ARBA00023242"/>
    </source>
</evidence>
<dbReference type="PROSITE" id="PS50048">
    <property type="entry name" value="ZN2_CY6_FUNGAL_2"/>
    <property type="match status" value="1"/>
</dbReference>
<name>A0A8J2SYV5_9STRA</name>
<dbReference type="GO" id="GO:0000981">
    <property type="term" value="F:DNA-binding transcription factor activity, RNA polymerase II-specific"/>
    <property type="evidence" value="ECO:0007669"/>
    <property type="project" value="InterPro"/>
</dbReference>
<organism evidence="8 9">
    <name type="scientific">Pelagomonas calceolata</name>
    <dbReference type="NCBI Taxonomy" id="35677"/>
    <lineage>
        <taxon>Eukaryota</taxon>
        <taxon>Sar</taxon>
        <taxon>Stramenopiles</taxon>
        <taxon>Ochrophyta</taxon>
        <taxon>Pelagophyceae</taxon>
        <taxon>Pelagomonadales</taxon>
        <taxon>Pelagomonadaceae</taxon>
        <taxon>Pelagomonas</taxon>
    </lineage>
</organism>
<keyword evidence="2" id="KW-0479">Metal-binding</keyword>